<accession>A0ABT1SV35</accession>
<sequence length="70" mass="8060">RIVNFIKQLFFNRLRLDETAGILCFRQYEAAFLTDFDDRIAEIFRTGNMFTIIIIVTASCLGAAYTKVTC</sequence>
<keyword evidence="1" id="KW-1133">Transmembrane helix</keyword>
<keyword evidence="1" id="KW-0812">Transmembrane</keyword>
<feature type="non-terminal residue" evidence="2">
    <location>
        <position position="1"/>
    </location>
</feature>
<comment type="caution">
    <text evidence="2">The sequence shown here is derived from an EMBL/GenBank/DDBJ whole genome shotgun (WGS) entry which is preliminary data.</text>
</comment>
<evidence type="ECO:0000256" key="1">
    <source>
        <dbReference type="SAM" id="Phobius"/>
    </source>
</evidence>
<protein>
    <submittedName>
        <fullName evidence="2">Uncharacterized protein</fullName>
    </submittedName>
</protein>
<organism evidence="2 3">
    <name type="scientific">Megasphaera massiliensis</name>
    <dbReference type="NCBI Taxonomy" id="1232428"/>
    <lineage>
        <taxon>Bacteria</taxon>
        <taxon>Bacillati</taxon>
        <taxon>Bacillota</taxon>
        <taxon>Negativicutes</taxon>
        <taxon>Veillonellales</taxon>
        <taxon>Veillonellaceae</taxon>
        <taxon>Megasphaera</taxon>
    </lineage>
</organism>
<reference evidence="2 3" key="1">
    <citation type="submission" date="2022-06" db="EMBL/GenBank/DDBJ databases">
        <title>Isolation of gut microbiota from human fecal samples.</title>
        <authorList>
            <person name="Pamer E.G."/>
            <person name="Barat B."/>
            <person name="Waligurski E."/>
            <person name="Medina S."/>
            <person name="Paddock L."/>
            <person name="Mostad J."/>
        </authorList>
    </citation>
    <scope>NUCLEOTIDE SEQUENCE [LARGE SCALE GENOMIC DNA]</scope>
    <source>
        <strain evidence="2 3">DFI.1.1</strain>
    </source>
</reference>
<evidence type="ECO:0000313" key="2">
    <source>
        <dbReference type="EMBL" id="MCQ5343732.1"/>
    </source>
</evidence>
<name>A0ABT1SV35_9FIRM</name>
<dbReference type="EMBL" id="JANGEW010000156">
    <property type="protein sequence ID" value="MCQ5343732.1"/>
    <property type="molecule type" value="Genomic_DNA"/>
</dbReference>
<proteinExistence type="predicted"/>
<keyword evidence="1" id="KW-0472">Membrane</keyword>
<dbReference type="Proteomes" id="UP001206692">
    <property type="component" value="Unassembled WGS sequence"/>
</dbReference>
<feature type="transmembrane region" description="Helical" evidence="1">
    <location>
        <begin position="49"/>
        <end position="68"/>
    </location>
</feature>
<gene>
    <name evidence="2" type="ORF">NE675_11985</name>
</gene>
<evidence type="ECO:0000313" key="3">
    <source>
        <dbReference type="Proteomes" id="UP001206692"/>
    </source>
</evidence>
<keyword evidence="3" id="KW-1185">Reference proteome</keyword>